<dbReference type="GO" id="GO:0009882">
    <property type="term" value="F:blue light photoreceptor activity"/>
    <property type="evidence" value="ECO:0007669"/>
    <property type="project" value="InterPro"/>
</dbReference>
<dbReference type="NCBIfam" id="TIGR00229">
    <property type="entry name" value="sensory_box"/>
    <property type="match status" value="1"/>
</dbReference>
<dbReference type="PANTHER" id="PTHR44757">
    <property type="entry name" value="DIGUANYLATE CYCLASE DGCP"/>
    <property type="match status" value="1"/>
</dbReference>
<name>A0A178MTB1_9PROT</name>
<sequence length="1094" mass="120200">MPPLSGLVDMYGQEIVWAATIACAEINENGGVLGVPLELIVEDDGSLPLTAVPAARRLVEQHKCSAIIGNLLSNARIDVAAKVADPLGIPYLNFSFYEGSISSRWFFHFAALPNQQIDKMIPFMAERYGLKMFFAGNNYEWPRGSIDACKRSLAALNGEIVGEEYLPLGVRTEEIDLLLERVARSGADVFVPYFAGADQITLLSRFAEMGIKDRMAVAMGHFDEIIAGRLAPKAREGLYSSNTYFMSVDTPESRAYLSHLRELPDVSGLWPNGNGVLTNFGEGTYVCVKAFAEAVRMAGSLEPEALAQALETMQVSSPQGLVSMDSLTHHATVNSYLTRCREDGTFEVVRAFGPIPPVIPARYRSPPDNPHFTESPSNPQVAARLASEAADAYRKIGTAKQILSHADMAILATDQDGFITDANRTVSEMFGYMEGELIGLSVNLLVPPHIRSLHQEHLARFLASHETERRMGQRGEITGYRKDGTFFPLEASIAKFGADGTWVLVTTMRDLTAVKEVEAELTRRATHDTLTGLPNRALIHERLEKALHRSKTRGDNIAILFIDLDGFKAVNDKFGHEAGDQLLKEISQRFINVVRPGDTVGRLAGDEFVILCEHVDSPAMLSSLAERILAAAKQPVLYGTDKMFVTASIGIAAGHGSTHAADDLIRAADTAMYSVKESGRAGWRFFNEGLQEEAHLRLSISIGLRSALEKDEFYTVFQPIVDTRSSVVVGAELLLRWRSVAGEVSPATFIPVAEMNGSIVDIGYWTFKEACRTERRWHAQAGHDAPYVSFNMSTRQMADPKLVERFASIIEETGADPRRLLLEITETSLMADTNTNREIIDKMAGLGMRIAVDDFGTGYSSLSQLLRLNVDVLKIDKEFIQGIDTDPDSGTIVSALCRMSKSLNLSVVAEGVETQDQRNALRAFGCDSIQGYLFYRPMPADELLTAAANSRRAKGRASGNLRFLIYVSRPAAKVTPFLLEAIVAEARDFNQLNGISGHLIHFDGTFLQYLEGGEVDIRRLYAMIRQDPRHTGVTLVCEGKLIRRLFAGWTMGVRSRGAASFADEPDAGTSLFELLVSSPIACRSLFEAVAMESR</sequence>
<evidence type="ECO:0000313" key="8">
    <source>
        <dbReference type="EMBL" id="OAN52995.1"/>
    </source>
</evidence>
<dbReference type="SUPFAM" id="SSF55073">
    <property type="entry name" value="Nucleotide cyclase"/>
    <property type="match status" value="1"/>
</dbReference>
<dbReference type="SMART" id="SM01034">
    <property type="entry name" value="BLUF"/>
    <property type="match status" value="1"/>
</dbReference>
<dbReference type="GO" id="GO:0071949">
    <property type="term" value="F:FAD binding"/>
    <property type="evidence" value="ECO:0007669"/>
    <property type="project" value="InterPro"/>
</dbReference>
<dbReference type="PANTHER" id="PTHR44757:SF2">
    <property type="entry name" value="BIOFILM ARCHITECTURE MAINTENANCE PROTEIN MBAA"/>
    <property type="match status" value="1"/>
</dbReference>
<keyword evidence="9" id="KW-1185">Reference proteome</keyword>
<dbReference type="Pfam" id="PF04940">
    <property type="entry name" value="BLUF"/>
    <property type="match status" value="1"/>
</dbReference>
<evidence type="ECO:0000259" key="7">
    <source>
        <dbReference type="PROSITE" id="PS50925"/>
    </source>
</evidence>
<dbReference type="Gene3D" id="3.30.450.20">
    <property type="entry name" value="PAS domain"/>
    <property type="match status" value="1"/>
</dbReference>
<dbReference type="CDD" id="cd01949">
    <property type="entry name" value="GGDEF"/>
    <property type="match status" value="1"/>
</dbReference>
<dbReference type="EMBL" id="LWQT01000041">
    <property type="protein sequence ID" value="OAN52995.1"/>
    <property type="molecule type" value="Genomic_DNA"/>
</dbReference>
<dbReference type="InterPro" id="IPR035965">
    <property type="entry name" value="PAS-like_dom_sf"/>
</dbReference>
<reference evidence="8 9" key="1">
    <citation type="submission" date="2016-04" db="EMBL/GenBank/DDBJ databases">
        <title>Draft genome sequence of freshwater magnetotactic bacteria Magnetospirillum marisnigri SP-1 and Magnetospirillum moscoviense BB-1.</title>
        <authorList>
            <person name="Koziaeva V."/>
            <person name="Dziuba M.V."/>
            <person name="Ivanov T.M."/>
            <person name="Kuznetsov B."/>
            <person name="Grouzdev D.S."/>
        </authorList>
    </citation>
    <scope>NUCLEOTIDE SEQUENCE [LARGE SCALE GENOMIC DNA]</scope>
    <source>
        <strain evidence="8 9">SP-1</strain>
    </source>
</reference>
<dbReference type="Pfam" id="PF00990">
    <property type="entry name" value="GGDEF"/>
    <property type="match status" value="1"/>
</dbReference>
<dbReference type="InterPro" id="IPR007024">
    <property type="entry name" value="BLUF_domain"/>
</dbReference>
<dbReference type="SMART" id="SM00091">
    <property type="entry name" value="PAS"/>
    <property type="match status" value="1"/>
</dbReference>
<gene>
    <name evidence="8" type="ORF">A6A04_14870</name>
</gene>
<keyword evidence="2" id="KW-0732">Signal</keyword>
<dbReference type="AlphaFoldDB" id="A0A178MTB1"/>
<dbReference type="SUPFAM" id="SSF54975">
    <property type="entry name" value="Acylphosphatase/BLUF domain-like"/>
    <property type="match status" value="1"/>
</dbReference>
<evidence type="ECO:0000259" key="5">
    <source>
        <dbReference type="PROSITE" id="PS50883"/>
    </source>
</evidence>
<dbReference type="STRING" id="1285242.A6A04_14870"/>
<feature type="domain" description="EAL" evidence="5">
    <location>
        <begin position="697"/>
        <end position="951"/>
    </location>
</feature>
<proteinExistence type="inferred from homology"/>
<dbReference type="Gene3D" id="3.20.20.450">
    <property type="entry name" value="EAL domain"/>
    <property type="match status" value="1"/>
</dbReference>
<evidence type="ECO:0000313" key="9">
    <source>
        <dbReference type="Proteomes" id="UP000078428"/>
    </source>
</evidence>
<dbReference type="CDD" id="cd06331">
    <property type="entry name" value="PBP1_AmiC-like"/>
    <property type="match status" value="1"/>
</dbReference>
<dbReference type="InterPro" id="IPR028081">
    <property type="entry name" value="Leu-bd"/>
</dbReference>
<comment type="caution">
    <text evidence="8">The sequence shown here is derived from an EMBL/GenBank/DDBJ whole genome shotgun (WGS) entry which is preliminary data.</text>
</comment>
<accession>A0A178MTB1</accession>
<dbReference type="InterPro" id="IPR052155">
    <property type="entry name" value="Biofilm_reg_signaling"/>
</dbReference>
<dbReference type="Pfam" id="PF00563">
    <property type="entry name" value="EAL"/>
    <property type="match status" value="1"/>
</dbReference>
<dbReference type="GO" id="GO:0003824">
    <property type="term" value="F:catalytic activity"/>
    <property type="evidence" value="ECO:0007669"/>
    <property type="project" value="UniProtKB-ARBA"/>
</dbReference>
<dbReference type="Pfam" id="PF13426">
    <property type="entry name" value="PAS_9"/>
    <property type="match status" value="1"/>
</dbReference>
<dbReference type="FunFam" id="3.30.70.270:FF:000001">
    <property type="entry name" value="Diguanylate cyclase domain protein"/>
    <property type="match status" value="1"/>
</dbReference>
<comment type="similarity">
    <text evidence="1">Belongs to the leucine-binding protein family.</text>
</comment>
<organism evidence="8 9">
    <name type="scientific">Paramagnetospirillum marisnigri</name>
    <dbReference type="NCBI Taxonomy" id="1285242"/>
    <lineage>
        <taxon>Bacteria</taxon>
        <taxon>Pseudomonadati</taxon>
        <taxon>Pseudomonadota</taxon>
        <taxon>Alphaproteobacteria</taxon>
        <taxon>Rhodospirillales</taxon>
        <taxon>Magnetospirillaceae</taxon>
        <taxon>Paramagnetospirillum</taxon>
    </lineage>
</organism>
<dbReference type="InterPro" id="IPR001633">
    <property type="entry name" value="EAL_dom"/>
</dbReference>
<evidence type="ECO:0000256" key="2">
    <source>
        <dbReference type="ARBA" id="ARBA00022729"/>
    </source>
</evidence>
<dbReference type="InterPro" id="IPR036046">
    <property type="entry name" value="Acylphosphatase-like_dom_sf"/>
</dbReference>
<dbReference type="CDD" id="cd01948">
    <property type="entry name" value="EAL"/>
    <property type="match status" value="1"/>
</dbReference>
<dbReference type="CDD" id="cd00130">
    <property type="entry name" value="PAS"/>
    <property type="match status" value="1"/>
</dbReference>
<dbReference type="PROSITE" id="PS50925">
    <property type="entry name" value="BLUF"/>
    <property type="match status" value="1"/>
</dbReference>
<evidence type="ECO:0000256" key="3">
    <source>
        <dbReference type="ARBA" id="ARBA00022737"/>
    </source>
</evidence>
<dbReference type="InterPro" id="IPR000160">
    <property type="entry name" value="GGDEF_dom"/>
</dbReference>
<dbReference type="SUPFAM" id="SSF141868">
    <property type="entry name" value="EAL domain-like"/>
    <property type="match status" value="1"/>
</dbReference>
<evidence type="ECO:0000259" key="4">
    <source>
        <dbReference type="PROSITE" id="PS50112"/>
    </source>
</evidence>
<dbReference type="InterPro" id="IPR035919">
    <property type="entry name" value="EAL_sf"/>
</dbReference>
<dbReference type="PROSITE" id="PS50883">
    <property type="entry name" value="EAL"/>
    <property type="match status" value="1"/>
</dbReference>
<dbReference type="SUPFAM" id="SSF55785">
    <property type="entry name" value="PYP-like sensor domain (PAS domain)"/>
    <property type="match status" value="1"/>
</dbReference>
<dbReference type="Proteomes" id="UP000078428">
    <property type="component" value="Unassembled WGS sequence"/>
</dbReference>
<evidence type="ECO:0000259" key="6">
    <source>
        <dbReference type="PROSITE" id="PS50887"/>
    </source>
</evidence>
<dbReference type="SMART" id="SM00267">
    <property type="entry name" value="GGDEF"/>
    <property type="match status" value="1"/>
</dbReference>
<feature type="domain" description="GGDEF" evidence="6">
    <location>
        <begin position="555"/>
        <end position="688"/>
    </location>
</feature>
<evidence type="ECO:0000256" key="1">
    <source>
        <dbReference type="ARBA" id="ARBA00010062"/>
    </source>
</evidence>
<feature type="domain" description="BLUF" evidence="7">
    <location>
        <begin position="961"/>
        <end position="1052"/>
    </location>
</feature>
<dbReference type="Gene3D" id="3.40.50.2300">
    <property type="match status" value="2"/>
</dbReference>
<feature type="domain" description="PAS" evidence="4">
    <location>
        <begin position="400"/>
        <end position="465"/>
    </location>
</feature>
<dbReference type="Pfam" id="PF13458">
    <property type="entry name" value="Peripla_BP_6"/>
    <property type="match status" value="1"/>
</dbReference>
<dbReference type="SMART" id="SM00052">
    <property type="entry name" value="EAL"/>
    <property type="match status" value="1"/>
</dbReference>
<dbReference type="Gene3D" id="3.30.70.270">
    <property type="match status" value="1"/>
</dbReference>
<dbReference type="InterPro" id="IPR028082">
    <property type="entry name" value="Peripla_BP_I"/>
</dbReference>
<keyword evidence="3" id="KW-0677">Repeat</keyword>
<dbReference type="SUPFAM" id="SSF53822">
    <property type="entry name" value="Periplasmic binding protein-like I"/>
    <property type="match status" value="1"/>
</dbReference>
<dbReference type="InterPro" id="IPR000014">
    <property type="entry name" value="PAS"/>
</dbReference>
<dbReference type="NCBIfam" id="TIGR00254">
    <property type="entry name" value="GGDEF"/>
    <property type="match status" value="1"/>
</dbReference>
<dbReference type="InterPro" id="IPR029787">
    <property type="entry name" value="Nucleotide_cyclase"/>
</dbReference>
<dbReference type="Gene3D" id="3.30.70.100">
    <property type="match status" value="1"/>
</dbReference>
<protein>
    <submittedName>
        <fullName evidence="8">Diguanylate cyclase</fullName>
    </submittedName>
</protein>
<dbReference type="InterPro" id="IPR043128">
    <property type="entry name" value="Rev_trsase/Diguanyl_cyclase"/>
</dbReference>
<dbReference type="PROSITE" id="PS50887">
    <property type="entry name" value="GGDEF"/>
    <property type="match status" value="1"/>
</dbReference>
<dbReference type="PROSITE" id="PS50112">
    <property type="entry name" value="PAS"/>
    <property type="match status" value="1"/>
</dbReference>